<dbReference type="Proteomes" id="UP000432015">
    <property type="component" value="Unassembled WGS sequence"/>
</dbReference>
<dbReference type="Pfam" id="PF12728">
    <property type="entry name" value="HTH_17"/>
    <property type="match status" value="1"/>
</dbReference>
<evidence type="ECO:0000313" key="3">
    <source>
        <dbReference type="Proteomes" id="UP000432015"/>
    </source>
</evidence>
<organism evidence="2 3">
    <name type="scientific">Actinomadura litoris</name>
    <dbReference type="NCBI Taxonomy" id="2678616"/>
    <lineage>
        <taxon>Bacteria</taxon>
        <taxon>Bacillati</taxon>
        <taxon>Actinomycetota</taxon>
        <taxon>Actinomycetes</taxon>
        <taxon>Streptosporangiales</taxon>
        <taxon>Thermomonosporaceae</taxon>
        <taxon>Actinomadura</taxon>
    </lineage>
</organism>
<comment type="caution">
    <text evidence="2">The sequence shown here is derived from an EMBL/GenBank/DDBJ whole genome shotgun (WGS) entry which is preliminary data.</text>
</comment>
<accession>A0A7K1L5A3</accession>
<evidence type="ECO:0000313" key="2">
    <source>
        <dbReference type="EMBL" id="MUN39436.1"/>
    </source>
</evidence>
<dbReference type="AlphaFoldDB" id="A0A7K1L5A3"/>
<protein>
    <submittedName>
        <fullName evidence="2">Helix-turn-helix domain-containing protein</fullName>
    </submittedName>
</protein>
<dbReference type="GO" id="GO:0003677">
    <property type="term" value="F:DNA binding"/>
    <property type="evidence" value="ECO:0007669"/>
    <property type="project" value="InterPro"/>
</dbReference>
<dbReference type="InterPro" id="IPR041657">
    <property type="entry name" value="HTH_17"/>
</dbReference>
<dbReference type="InterPro" id="IPR010093">
    <property type="entry name" value="SinI_DNA-bd"/>
</dbReference>
<keyword evidence="3" id="KW-1185">Reference proteome</keyword>
<dbReference type="EMBL" id="WOFH01000008">
    <property type="protein sequence ID" value="MUN39436.1"/>
    <property type="molecule type" value="Genomic_DNA"/>
</dbReference>
<evidence type="ECO:0000259" key="1">
    <source>
        <dbReference type="Pfam" id="PF12728"/>
    </source>
</evidence>
<gene>
    <name evidence="2" type="ORF">GNZ18_22955</name>
</gene>
<dbReference type="NCBIfam" id="TIGR01764">
    <property type="entry name" value="excise"/>
    <property type="match status" value="1"/>
</dbReference>
<proteinExistence type="predicted"/>
<feature type="domain" description="Helix-turn-helix" evidence="1">
    <location>
        <begin position="14"/>
        <end position="58"/>
    </location>
</feature>
<name>A0A7K1L5A3_9ACTN</name>
<sequence length="83" mass="9441">MTRGRAMSRGDPLLYSPEEAAELLGVKASWLRRKAADRAVPCTFVGKHLRFSRADLEAIVAVGARPVRWRQRRWPALSPPRHH</sequence>
<reference evidence="2 3" key="1">
    <citation type="submission" date="2019-11" db="EMBL/GenBank/DDBJ databases">
        <authorList>
            <person name="Cao P."/>
        </authorList>
    </citation>
    <scope>NUCLEOTIDE SEQUENCE [LARGE SCALE GENOMIC DNA]</scope>
    <source>
        <strain evidence="2 3">NEAU-AAG5</strain>
    </source>
</reference>